<dbReference type="PANTHER" id="PTHR43975">
    <property type="entry name" value="ZGC:101858"/>
    <property type="match status" value="1"/>
</dbReference>
<dbReference type="PANTHER" id="PTHR43975:SF2">
    <property type="entry name" value="EG:BACR7A4.14 PROTEIN-RELATED"/>
    <property type="match status" value="1"/>
</dbReference>
<gene>
    <name evidence="1" type="ORF">CVLEPA_LOCUS7705</name>
</gene>
<dbReference type="Proteomes" id="UP001642483">
    <property type="component" value="Unassembled WGS sequence"/>
</dbReference>
<reference evidence="1 2" key="1">
    <citation type="submission" date="2024-02" db="EMBL/GenBank/DDBJ databases">
        <authorList>
            <person name="Daric V."/>
            <person name="Darras S."/>
        </authorList>
    </citation>
    <scope>NUCLEOTIDE SEQUENCE [LARGE SCALE GENOMIC DNA]</scope>
</reference>
<dbReference type="Gene3D" id="3.40.50.720">
    <property type="entry name" value="NAD(P)-binding Rossmann-like Domain"/>
    <property type="match status" value="1"/>
</dbReference>
<keyword evidence="2" id="KW-1185">Reference proteome</keyword>
<evidence type="ECO:0000313" key="1">
    <source>
        <dbReference type="EMBL" id="CAK8677706.1"/>
    </source>
</evidence>
<dbReference type="InterPro" id="IPR002347">
    <property type="entry name" value="SDR_fam"/>
</dbReference>
<proteinExistence type="predicted"/>
<dbReference type="PRINTS" id="PR00081">
    <property type="entry name" value="GDHRDH"/>
</dbReference>
<organism evidence="1 2">
    <name type="scientific">Clavelina lepadiformis</name>
    <name type="common">Light-bulb sea squirt</name>
    <name type="synonym">Ascidia lepadiformis</name>
    <dbReference type="NCBI Taxonomy" id="159417"/>
    <lineage>
        <taxon>Eukaryota</taxon>
        <taxon>Metazoa</taxon>
        <taxon>Chordata</taxon>
        <taxon>Tunicata</taxon>
        <taxon>Ascidiacea</taxon>
        <taxon>Aplousobranchia</taxon>
        <taxon>Clavelinidae</taxon>
        <taxon>Clavelina</taxon>
    </lineage>
</organism>
<name>A0ABP0FG63_CLALP</name>
<sequence>MGEFQGKVVLITGASSGLGAETARLFAKEKASLSLTGRNEENLAKVAEECKALGAEEVLQIIAHFDSREGIEKTINETMKKYNKLNVLVNNAGIVYSTTINTATPEIFDDTFNINVKAPLFLTQLAIPFLEKTKGNVVNISSCSSQMCTEPELMVYCMSKAAVDQFTKTLAIEMAKKEVRVNAVNPADVPTKIFRKVLKTEDDYEKYYDTTGPTHLLHERNVTAREVADAVLFLASDRATMITGTRLNVDGGRVIAGQ</sequence>
<evidence type="ECO:0000313" key="2">
    <source>
        <dbReference type="Proteomes" id="UP001642483"/>
    </source>
</evidence>
<dbReference type="Pfam" id="PF13561">
    <property type="entry name" value="adh_short_C2"/>
    <property type="match status" value="1"/>
</dbReference>
<comment type="caution">
    <text evidence="1">The sequence shown here is derived from an EMBL/GenBank/DDBJ whole genome shotgun (WGS) entry which is preliminary data.</text>
</comment>
<dbReference type="PRINTS" id="PR00080">
    <property type="entry name" value="SDRFAMILY"/>
</dbReference>
<accession>A0ABP0FG63</accession>
<protein>
    <submittedName>
        <fullName evidence="1">Uncharacterized protein</fullName>
    </submittedName>
</protein>
<dbReference type="SUPFAM" id="SSF51735">
    <property type="entry name" value="NAD(P)-binding Rossmann-fold domains"/>
    <property type="match status" value="1"/>
</dbReference>
<dbReference type="InterPro" id="IPR036291">
    <property type="entry name" value="NAD(P)-bd_dom_sf"/>
</dbReference>
<dbReference type="EMBL" id="CAWYQH010000046">
    <property type="protein sequence ID" value="CAK8677706.1"/>
    <property type="molecule type" value="Genomic_DNA"/>
</dbReference>